<proteinExistence type="predicted"/>
<sequence>MYVKLLIRSCFFQLKACSYKVSSSLTRNFFSASLNICSFFRGFLKITVISKFLIKALPSAGFLNVRDRSSNHSHSRDVVQISKSIKHSFTRKLAQAWLLLSFRCFSDLTPSIIVWTTISFSILTVFICEGKNHLLTNDASGDRVTSFIPTFFIPARSAIIYMLLMTFVLYMLYASKFGYKYLTA</sequence>
<reference evidence="3" key="1">
    <citation type="journal article" date="2008" name="Science">
        <title>Genome of an endosymbiont coupling N2 fixation to cellulolysis within RT protist cells in termite gut.</title>
        <authorList>
            <person name="Hongoh Y."/>
            <person name="Sharma V.K."/>
            <person name="Prakash T."/>
            <person name="Noda S."/>
            <person name="Toh H."/>
            <person name="Taylor T.D."/>
            <person name="Kudo T."/>
            <person name="Sakaki Y."/>
            <person name="Toyoda A."/>
            <person name="Hattori M."/>
            <person name="Ohkuma M."/>
        </authorList>
    </citation>
    <scope>NUCLEOTIDE SEQUENCE [LARGE SCALE GENOMIC DNA]</scope>
</reference>
<gene>
    <name evidence="2" type="ordered locus">CFPG_697</name>
</gene>
<evidence type="ECO:0000256" key="1">
    <source>
        <dbReference type="SAM" id="Phobius"/>
    </source>
</evidence>
<dbReference type="EMBL" id="AP010656">
    <property type="protein sequence ID" value="BAG83960.1"/>
    <property type="molecule type" value="Genomic_DNA"/>
</dbReference>
<feature type="transmembrane region" description="Helical" evidence="1">
    <location>
        <begin position="108"/>
        <end position="127"/>
    </location>
</feature>
<dbReference type="KEGG" id="aps:CFPG_697"/>
<keyword evidence="1" id="KW-0812">Transmembrane</keyword>
<organism evidence="2 3">
    <name type="scientific">Azobacteroides pseudotrichonymphae genomovar. CFP2</name>
    <dbReference type="NCBI Taxonomy" id="511995"/>
    <lineage>
        <taxon>Bacteria</taxon>
        <taxon>Pseudomonadati</taxon>
        <taxon>Bacteroidota</taxon>
        <taxon>Bacteroidia</taxon>
        <taxon>Bacteroidales</taxon>
        <taxon>Candidatus Azobacteroides</taxon>
    </lineage>
</organism>
<protein>
    <submittedName>
        <fullName evidence="2">Uncharacterized protein</fullName>
    </submittedName>
</protein>
<evidence type="ECO:0000313" key="3">
    <source>
        <dbReference type="Proteomes" id="UP000000723"/>
    </source>
</evidence>
<accession>B6YRY8</accession>
<keyword evidence="1" id="KW-0472">Membrane</keyword>
<feature type="transmembrane region" description="Helical" evidence="1">
    <location>
        <begin position="147"/>
        <end position="173"/>
    </location>
</feature>
<keyword evidence="1" id="KW-1133">Transmembrane helix</keyword>
<dbReference type="HOGENOM" id="CLU_1465391_0_0_10"/>
<evidence type="ECO:0000313" key="2">
    <source>
        <dbReference type="EMBL" id="BAG83960.1"/>
    </source>
</evidence>
<dbReference type="Proteomes" id="UP000000723">
    <property type="component" value="Chromosome"/>
</dbReference>
<keyword evidence="3" id="KW-1185">Reference proteome</keyword>
<name>B6YRY8_AZOPC</name>
<dbReference type="AlphaFoldDB" id="B6YRY8"/>